<evidence type="ECO:0000313" key="4">
    <source>
        <dbReference type="EMBL" id="KAK2611941.1"/>
    </source>
</evidence>
<dbReference type="CDD" id="cd03457">
    <property type="entry name" value="intradiol_dioxygenase_like"/>
    <property type="match status" value="1"/>
</dbReference>
<dbReference type="InterPro" id="IPR000627">
    <property type="entry name" value="Intradiol_dOase_C"/>
</dbReference>
<feature type="region of interest" description="Disordered" evidence="1">
    <location>
        <begin position="319"/>
        <end position="338"/>
    </location>
</feature>
<feature type="signal peptide" evidence="2">
    <location>
        <begin position="1"/>
        <end position="16"/>
    </location>
</feature>
<dbReference type="PANTHER" id="PTHR34315:SF1">
    <property type="entry name" value="INTRADIOL RING-CLEAVAGE DIOXYGENASES DOMAIN-CONTAINING PROTEIN-RELATED"/>
    <property type="match status" value="1"/>
</dbReference>
<evidence type="ECO:0000259" key="3">
    <source>
        <dbReference type="Pfam" id="PF00775"/>
    </source>
</evidence>
<reference evidence="4" key="1">
    <citation type="submission" date="2023-06" db="EMBL/GenBank/DDBJ databases">
        <title>Conoideocrella luteorostrata (Hypocreales: Clavicipitaceae), a potential biocontrol fungus for elongate hemlock scale in United States Christmas tree production areas.</title>
        <authorList>
            <person name="Barrett H."/>
            <person name="Lovett B."/>
            <person name="Macias A.M."/>
            <person name="Stajich J.E."/>
            <person name="Kasson M.T."/>
        </authorList>
    </citation>
    <scope>NUCLEOTIDE SEQUENCE</scope>
    <source>
        <strain evidence="4">ARSEF 14590</strain>
    </source>
</reference>
<dbReference type="SUPFAM" id="SSF49482">
    <property type="entry name" value="Aromatic compound dioxygenase"/>
    <property type="match status" value="1"/>
</dbReference>
<organism evidence="4 5">
    <name type="scientific">Conoideocrella luteorostrata</name>
    <dbReference type="NCBI Taxonomy" id="1105319"/>
    <lineage>
        <taxon>Eukaryota</taxon>
        <taxon>Fungi</taxon>
        <taxon>Dikarya</taxon>
        <taxon>Ascomycota</taxon>
        <taxon>Pezizomycotina</taxon>
        <taxon>Sordariomycetes</taxon>
        <taxon>Hypocreomycetidae</taxon>
        <taxon>Hypocreales</taxon>
        <taxon>Clavicipitaceae</taxon>
        <taxon>Conoideocrella</taxon>
    </lineage>
</organism>
<dbReference type="PANTHER" id="PTHR34315">
    <property type="match status" value="1"/>
</dbReference>
<dbReference type="EMBL" id="JASWJB010000023">
    <property type="protein sequence ID" value="KAK2611941.1"/>
    <property type="molecule type" value="Genomic_DNA"/>
</dbReference>
<comment type="caution">
    <text evidence="4">The sequence shown here is derived from an EMBL/GenBank/DDBJ whole genome shotgun (WGS) entry which is preliminary data.</text>
</comment>
<protein>
    <recommendedName>
        <fullName evidence="3">Intradiol ring-cleavage dioxygenases domain-containing protein</fullName>
    </recommendedName>
</protein>
<feature type="compositionally biased region" description="Basic and acidic residues" evidence="1">
    <location>
        <begin position="329"/>
        <end position="338"/>
    </location>
</feature>
<dbReference type="InterPro" id="IPR015889">
    <property type="entry name" value="Intradiol_dOase_core"/>
</dbReference>
<keyword evidence="2" id="KW-0732">Signal</keyword>
<accession>A0AAJ0G351</accession>
<dbReference type="Proteomes" id="UP001251528">
    <property type="component" value="Unassembled WGS sequence"/>
</dbReference>
<gene>
    <name evidence="4" type="ORF">QQS21_002047</name>
</gene>
<feature type="domain" description="Intradiol ring-cleavage dioxygenases" evidence="3">
    <location>
        <begin position="111"/>
        <end position="248"/>
    </location>
</feature>
<sequence length="338" mass="37567">MRAFAVLTALFTLGTSHPGGDHVAELVSRGEFLRNHMTNLDHCAGDLEASGVTKRSIERRLQLVKTLREKRGLVDSHDVRHPEARYVSDFDRADLFKSTASCVLAPEEMVGPYYVAGESVRPNIVENQQGIPLEIDIQFIDAMTCEPVAEKYVDVWQANATGVYGGVVNGENGSGGNDPGNIRKTFLRGLQPTDKDGVVKFSTIFPGHYAGRTIHIHTMLHPNARPYPNGTIIDTTAAYVGQMYFDQDLIHSVERTQPYASNRNTLTLNSQDFILQQDLQQGGNPFMEYKLVGSRLEDGILAWLSYGINPAERSRVEPVGTRRVLQPRETPEAEKVEE</sequence>
<evidence type="ECO:0000256" key="2">
    <source>
        <dbReference type="SAM" id="SignalP"/>
    </source>
</evidence>
<proteinExistence type="predicted"/>
<evidence type="ECO:0000256" key="1">
    <source>
        <dbReference type="SAM" id="MobiDB-lite"/>
    </source>
</evidence>
<evidence type="ECO:0000313" key="5">
    <source>
        <dbReference type="Proteomes" id="UP001251528"/>
    </source>
</evidence>
<name>A0AAJ0G351_9HYPO</name>
<dbReference type="Gene3D" id="2.60.130.10">
    <property type="entry name" value="Aromatic compound dioxygenase"/>
    <property type="match status" value="1"/>
</dbReference>
<dbReference type="Pfam" id="PF00775">
    <property type="entry name" value="Dioxygenase_C"/>
    <property type="match status" value="1"/>
</dbReference>
<feature type="chain" id="PRO_5042562277" description="Intradiol ring-cleavage dioxygenases domain-containing protein" evidence="2">
    <location>
        <begin position="17"/>
        <end position="338"/>
    </location>
</feature>
<keyword evidence="5" id="KW-1185">Reference proteome</keyword>
<dbReference type="GO" id="GO:0016702">
    <property type="term" value="F:oxidoreductase activity, acting on single donors with incorporation of molecular oxygen, incorporation of two atoms of oxygen"/>
    <property type="evidence" value="ECO:0007669"/>
    <property type="project" value="InterPro"/>
</dbReference>
<dbReference type="AlphaFoldDB" id="A0AAJ0G351"/>
<dbReference type="GO" id="GO:0008199">
    <property type="term" value="F:ferric iron binding"/>
    <property type="evidence" value="ECO:0007669"/>
    <property type="project" value="InterPro"/>
</dbReference>